<evidence type="ECO:0000313" key="3">
    <source>
        <dbReference type="EMBL" id="KZV54597.1"/>
    </source>
</evidence>
<dbReference type="AlphaFoldDB" id="A0A2Z7D6I4"/>
<accession>A0A2Z7D6I4</accession>
<reference evidence="3 4" key="1">
    <citation type="journal article" date="2015" name="Proc. Natl. Acad. Sci. U.S.A.">
        <title>The resurrection genome of Boea hygrometrica: A blueprint for survival of dehydration.</title>
        <authorList>
            <person name="Xiao L."/>
            <person name="Yang G."/>
            <person name="Zhang L."/>
            <person name="Yang X."/>
            <person name="Zhao S."/>
            <person name="Ji Z."/>
            <person name="Zhou Q."/>
            <person name="Hu M."/>
            <person name="Wang Y."/>
            <person name="Chen M."/>
            <person name="Xu Y."/>
            <person name="Jin H."/>
            <person name="Xiao X."/>
            <person name="Hu G."/>
            <person name="Bao F."/>
            <person name="Hu Y."/>
            <person name="Wan P."/>
            <person name="Li L."/>
            <person name="Deng X."/>
            <person name="Kuang T."/>
            <person name="Xiang C."/>
            <person name="Zhu J.K."/>
            <person name="Oliver M.J."/>
            <person name="He Y."/>
        </authorList>
    </citation>
    <scope>NUCLEOTIDE SEQUENCE [LARGE SCALE GENOMIC DNA]</scope>
    <source>
        <strain evidence="4">cv. XS01</strain>
    </source>
</reference>
<feature type="compositionally biased region" description="Low complexity" evidence="2">
    <location>
        <begin position="101"/>
        <end position="116"/>
    </location>
</feature>
<dbReference type="Proteomes" id="UP000250235">
    <property type="component" value="Unassembled WGS sequence"/>
</dbReference>
<dbReference type="EMBL" id="KQ989518">
    <property type="protein sequence ID" value="KZV54597.1"/>
    <property type="molecule type" value="Genomic_DNA"/>
</dbReference>
<evidence type="ECO:0000256" key="1">
    <source>
        <dbReference type="SAM" id="Coils"/>
    </source>
</evidence>
<feature type="compositionally biased region" description="Basic and acidic residues" evidence="2">
    <location>
        <begin position="84"/>
        <end position="93"/>
    </location>
</feature>
<feature type="region of interest" description="Disordered" evidence="2">
    <location>
        <begin position="1"/>
        <end position="116"/>
    </location>
</feature>
<evidence type="ECO:0000256" key="2">
    <source>
        <dbReference type="SAM" id="MobiDB-lite"/>
    </source>
</evidence>
<keyword evidence="1" id="KW-0175">Coiled coil</keyword>
<keyword evidence="4" id="KW-1185">Reference proteome</keyword>
<feature type="coiled-coil region" evidence="1">
    <location>
        <begin position="179"/>
        <end position="253"/>
    </location>
</feature>
<name>A0A2Z7D6I4_9LAMI</name>
<protein>
    <submittedName>
        <fullName evidence="3">Uncharacterized protein</fullName>
    </submittedName>
</protein>
<proteinExistence type="predicted"/>
<evidence type="ECO:0000313" key="4">
    <source>
        <dbReference type="Proteomes" id="UP000250235"/>
    </source>
</evidence>
<feature type="region of interest" description="Disordered" evidence="2">
    <location>
        <begin position="312"/>
        <end position="338"/>
    </location>
</feature>
<feature type="compositionally biased region" description="Acidic residues" evidence="2">
    <location>
        <begin position="313"/>
        <end position="338"/>
    </location>
</feature>
<feature type="compositionally biased region" description="Basic residues" evidence="2">
    <location>
        <begin position="46"/>
        <end position="61"/>
    </location>
</feature>
<gene>
    <name evidence="3" type="ORF">F511_26022</name>
</gene>
<organism evidence="3 4">
    <name type="scientific">Dorcoceras hygrometricum</name>
    <dbReference type="NCBI Taxonomy" id="472368"/>
    <lineage>
        <taxon>Eukaryota</taxon>
        <taxon>Viridiplantae</taxon>
        <taxon>Streptophyta</taxon>
        <taxon>Embryophyta</taxon>
        <taxon>Tracheophyta</taxon>
        <taxon>Spermatophyta</taxon>
        <taxon>Magnoliopsida</taxon>
        <taxon>eudicotyledons</taxon>
        <taxon>Gunneridae</taxon>
        <taxon>Pentapetalae</taxon>
        <taxon>asterids</taxon>
        <taxon>lamiids</taxon>
        <taxon>Lamiales</taxon>
        <taxon>Gesneriaceae</taxon>
        <taxon>Didymocarpoideae</taxon>
        <taxon>Trichosporeae</taxon>
        <taxon>Loxocarpinae</taxon>
        <taxon>Dorcoceras</taxon>
    </lineage>
</organism>
<sequence length="338" mass="37943">MPDKESTMSARDPVKTQKFSSRKFGPYERMGKAEMLQAMQEETRASRKVGPPKKTTRKRKVPPSAEEGAQAERRKKSASTSGTRPEETQEKGRMPTPPTATPEETPAPTQAIPTTEASSLRKRYICNMAPEPDVSVLIQANDTEVIAHFSAHIAPFGGGEMVRRLTHSHQKVRSTRRNFERASRQHAEAVAKLKELEACRARELEEAKTQQELLETELIAEKEARVAEKEAMSAELEEAKARSEQEAERLKGEAGEEFLKSPEFDVLLGKRAFSYFKDGFWGCLTQFRANGYSEEEHPASFLDLQEALAKLGDEDEEYEGEQEEREVGDDVEDNAPPS</sequence>